<keyword evidence="3" id="KW-0548">Nucleotidyltransferase</keyword>
<dbReference type="PROSITE" id="PS50878">
    <property type="entry name" value="RT_POL"/>
    <property type="match status" value="1"/>
</dbReference>
<dbReference type="CDD" id="cd01646">
    <property type="entry name" value="RT_Bac_retron_I"/>
    <property type="match status" value="1"/>
</dbReference>
<dbReference type="SUPFAM" id="SSF56747">
    <property type="entry name" value="Prim-pol domain"/>
    <property type="match status" value="1"/>
</dbReference>
<evidence type="ECO:0000259" key="2">
    <source>
        <dbReference type="PROSITE" id="PS50878"/>
    </source>
</evidence>
<dbReference type="PANTHER" id="PTHR34047">
    <property type="entry name" value="NUCLEAR INTRON MATURASE 1, MITOCHONDRIAL-RELATED"/>
    <property type="match status" value="1"/>
</dbReference>
<gene>
    <name evidence="3" type="ORF">LY01_02230</name>
</gene>
<reference evidence="3 4" key="1">
    <citation type="submission" date="2018-02" db="EMBL/GenBank/DDBJ databases">
        <title>Genomic Encyclopedia of Archaeal and Bacterial Type Strains, Phase II (KMG-II): from individual species to whole genera.</title>
        <authorList>
            <person name="Goeker M."/>
        </authorList>
    </citation>
    <scope>NUCLEOTIDE SEQUENCE [LARGE SCALE GENOMIC DNA]</scope>
    <source>
        <strain evidence="3 4">DSM 16809</strain>
    </source>
</reference>
<dbReference type="Proteomes" id="UP000239002">
    <property type="component" value="Unassembled WGS sequence"/>
</dbReference>
<comment type="caution">
    <text evidence="3">The sequence shown here is derived from an EMBL/GenBank/DDBJ whole genome shotgun (WGS) entry which is preliminary data.</text>
</comment>
<comment type="similarity">
    <text evidence="1">Belongs to the bacterial reverse transcriptase family.</text>
</comment>
<sequence length="1864" mass="218651">MDDIQKKISEKLFNTFYVDDYKYGKQLSDGSYRLIKQRITSVTIEDMLKESKSLLTYQELHTLNDANIKWICIDLDISKQEIDLNTVNKENLKLVKKSADEICSFLKTIEIPYLLEFSGRRGFHIWITFEELLSKEDGYYLIQYILSNTQLQKNIIADKFPASSTVSKNSKGIGKGVKLPLSQNKGSNKLSFFIDDKNEFNFDENKWLSVPNADFLERQYQILNNNKSVSKKFIQNLISDFKLNNSVEEKYSKSQVKKDTYLSEDITLDKILNSLKKCEHLKIILTDYQKGLGNRERNILCGLLGNLKTHNDPDFGRNILLELFSKIKGFNEEITIKKLANIKYLSPVTCKSLGNCDSCQKNNIKSPIELIDGVILEDKPSFEIKNIDSKLFYNLKKALNKYSRSNDEVPLFTQIEKTEFTSELEIQSLIEEVLNGQFPIEDKGFKFERIEGKKTRILYNLEHHNNIISTYFTFVLNNLFYTEISNFSYGYELSPSFYNENIFTNWFVNWGKFSKNIEQVIFNQEFDNHFLIKIDIKGFYDNVNIQRLSIKLYEEAPGNIKTVLNELAPEDQVKYKNIVSYLINLSKLTTNNNEKGLPQGPAYARYLAEIYLLGLDKIIENFISLNQGREFYYRFVDDAYIFLEDEERAIELYASIEKWLNINDLLLNQSKTEICNVKEYRESDRFSRYKDDVKYTINKVNKTKNVLSDKEINDTIKLLDNLTIDARFGLKDNLRFFYFQFKDDNRLTYIRKRLAEILPFSKEGRGTLYMIFYKDLIATLPNVFIDLIKILDKVKGLSLTHYLNTILLEWDKINFTITDFTNLIEKTTEKVDLSRADKLLITVIAMRKNLSLPDIFIEKLPVDIKKLAIETPNIKYSMQNYSNLESVLKEINDSEYFIKELYKIINHNELDLEVANKLAKYSFTRMTEWSESPDKTLFLNDEKNLLIYFHCISYFTLFYNVKEHKNLSESWLILLTKADEIKIDEKVEFNWLTKLDNFKNSDFSSGSYNVLLADTAGSAFGEYKSTSSLVKKFNNVLMFRLFSGKDSFDEFIDDIDVYKNDSLFYKWLKNKQVTLYPEDHKICMQNLAVNGLIVLENRREKKIFIKSLNDDIDPSMFAFIKPLESDKGEFEYSKEDFELIHEKLESTSFAKFITSLSSKITKHEKFKKDYKVNYPVLYTPVYLKKGEPLVPFYSIKNNKAITAEGQINENDINYYWHNLFYIIKKESRYANIKIVSEDNDYNFSVKYFDANFFPQSELIIESGSGSDKVKFIKQFSDIVKDANIESINDFQYYWSTTILELLKEDKFLLTKYLNIHFTHFKEGDEIKDILFCINEYSNTNDTTLKSFFNSIYDSILKFELQLTNQGSLISKTFNHYIKSIEESLLTVQNENFPQEKLISRDFSNKKITTIKVFNATTTKRENKIVINDINISLADILLYNSSTSCFEYIDEDKIPLLTDNKYSFIKEQGDKYYVYIAENEIDKSFDRIQDRIEIYNSLQEGDDLDIQKALLLFPKSNSLEKATEFYEAKDTLELESNLKNHYKDSIETKERIINWLSLFNEENIAGSKLKDFFDLKENDYKIENLYSAIIDLLKKHIPITNDDVSFFSKELEKYHLSDDFIIFPLKHTGRDGKNGLARLLEKCSIEPRDIDFEKYAEIIFTEDCSNKTLIIPNDILISGTQTSKALEYYLTEYTDFEEFKGETAKREDKKEKYFYINEEHKLKTLKENFIKVKEIIFISPVITKEFKTNISKKLKEYGVDGNINFVQNKILEKPDYSIGKKSFNERHKKIIYTLLKDRELLKKIFNCDSKWSNYKNGVKSDDIIDESNTLLRIGSLPSRHIQLLSLKPKNGALPLLDYVGNWKR</sequence>
<dbReference type="RefSeq" id="WP_104515908.1">
    <property type="nucleotide sequence ID" value="NZ_MQVW01000002.1"/>
</dbReference>
<name>A0A2S6III6_9FLAO</name>
<dbReference type="SUPFAM" id="SSF56672">
    <property type="entry name" value="DNA/RNA polymerases"/>
    <property type="match status" value="1"/>
</dbReference>
<organism evidence="3 4">
    <name type="scientific">Nonlabens xylanidelens</name>
    <dbReference type="NCBI Taxonomy" id="191564"/>
    <lineage>
        <taxon>Bacteria</taxon>
        <taxon>Pseudomonadati</taxon>
        <taxon>Bacteroidota</taxon>
        <taxon>Flavobacteriia</taxon>
        <taxon>Flavobacteriales</taxon>
        <taxon>Flavobacteriaceae</taxon>
        <taxon>Nonlabens</taxon>
    </lineage>
</organism>
<keyword evidence="3" id="KW-0808">Transferase</keyword>
<dbReference type="PANTHER" id="PTHR34047:SF8">
    <property type="entry name" value="PROTEIN YKFC"/>
    <property type="match status" value="1"/>
</dbReference>
<dbReference type="InterPro" id="IPR051083">
    <property type="entry name" value="GrpII_Intron_Splice-Mob/Def"/>
</dbReference>
<evidence type="ECO:0000313" key="4">
    <source>
        <dbReference type="Proteomes" id="UP000239002"/>
    </source>
</evidence>
<proteinExistence type="inferred from homology"/>
<dbReference type="OrthoDB" id="9780724at2"/>
<dbReference type="InterPro" id="IPR043502">
    <property type="entry name" value="DNA/RNA_pol_sf"/>
</dbReference>
<dbReference type="Pfam" id="PF00078">
    <property type="entry name" value="RVT_1"/>
    <property type="match status" value="1"/>
</dbReference>
<keyword evidence="3" id="KW-0695">RNA-directed DNA polymerase</keyword>
<dbReference type="CDD" id="cd00525">
    <property type="entry name" value="AE_Prim_S_like"/>
    <property type="match status" value="1"/>
</dbReference>
<keyword evidence="4" id="KW-1185">Reference proteome</keyword>
<feature type="domain" description="Reverse transcriptase" evidence="2">
    <location>
        <begin position="441"/>
        <end position="697"/>
    </location>
</feature>
<accession>A0A2S6III6</accession>
<dbReference type="EMBL" id="PTJE01000005">
    <property type="protein sequence ID" value="PPK94008.1"/>
    <property type="molecule type" value="Genomic_DNA"/>
</dbReference>
<evidence type="ECO:0000256" key="1">
    <source>
        <dbReference type="ARBA" id="ARBA00034120"/>
    </source>
</evidence>
<dbReference type="Pfam" id="PF22548">
    <property type="entry name" value="AEP-TOTE"/>
    <property type="match status" value="1"/>
</dbReference>
<protein>
    <submittedName>
        <fullName evidence="3">Reverse transcriptase (RNA-dependent DNA polymerase)</fullName>
    </submittedName>
</protein>
<dbReference type="InterPro" id="IPR054347">
    <property type="entry name" value="TOTE_primase"/>
</dbReference>
<dbReference type="GO" id="GO:0003964">
    <property type="term" value="F:RNA-directed DNA polymerase activity"/>
    <property type="evidence" value="ECO:0007669"/>
    <property type="project" value="UniProtKB-KW"/>
</dbReference>
<dbReference type="InterPro" id="IPR000477">
    <property type="entry name" value="RT_dom"/>
</dbReference>
<dbReference type="Gene3D" id="3.30.70.3300">
    <property type="match status" value="1"/>
</dbReference>
<evidence type="ECO:0000313" key="3">
    <source>
        <dbReference type="EMBL" id="PPK94008.1"/>
    </source>
</evidence>